<evidence type="ECO:0000256" key="1">
    <source>
        <dbReference type="ARBA" id="ARBA00022450"/>
    </source>
</evidence>
<evidence type="ECO:0000313" key="12">
    <source>
        <dbReference type="Proteomes" id="UP000249123"/>
    </source>
</evidence>
<dbReference type="Gene3D" id="3.40.366.10">
    <property type="entry name" value="Malonyl-Coenzyme A Acyl Carrier Protein, domain 2"/>
    <property type="match status" value="1"/>
</dbReference>
<evidence type="ECO:0000256" key="7">
    <source>
        <dbReference type="SAM" id="MobiDB-lite"/>
    </source>
</evidence>
<feature type="domain" description="PKS/mFAS DH" evidence="10">
    <location>
        <begin position="914"/>
        <end position="1193"/>
    </location>
</feature>
<dbReference type="Gene3D" id="1.10.1200.10">
    <property type="entry name" value="ACP-like"/>
    <property type="match status" value="1"/>
</dbReference>
<dbReference type="SUPFAM" id="SSF50129">
    <property type="entry name" value="GroES-like"/>
    <property type="match status" value="1"/>
</dbReference>
<accession>A0A062U1G3</accession>
<dbReference type="InterPro" id="IPR014030">
    <property type="entry name" value="Ketoacyl_synth_N"/>
</dbReference>
<dbReference type="InterPro" id="IPR050091">
    <property type="entry name" value="PKS_NRPS_Biosynth_Enz"/>
</dbReference>
<evidence type="ECO:0000256" key="4">
    <source>
        <dbReference type="ARBA" id="ARBA00023268"/>
    </source>
</evidence>
<comment type="function">
    <text evidence="5">Involved in production of the polyketide antibiotic thailandamide.</text>
</comment>
<reference evidence="11 12" key="1">
    <citation type="submission" date="2013-04" db="EMBL/GenBank/DDBJ databases">
        <title>Hyphomonas sp. T24B3 Genome Sequencing.</title>
        <authorList>
            <person name="Lai Q."/>
            <person name="Shao Z."/>
        </authorList>
    </citation>
    <scope>NUCLEOTIDE SEQUENCE [LARGE SCALE GENOMIC DNA]</scope>
    <source>
        <strain evidence="11 12">T24B3</strain>
    </source>
</reference>
<dbReference type="Gene3D" id="3.40.50.720">
    <property type="entry name" value="NAD(P)-binding Rossmann-like Domain"/>
    <property type="match status" value="3"/>
</dbReference>
<dbReference type="SUPFAM" id="SSF51735">
    <property type="entry name" value="NAD(P)-binding Rossmann-fold domains"/>
    <property type="match status" value="3"/>
</dbReference>
<feature type="region of interest" description="N-terminal hotdog fold" evidence="6">
    <location>
        <begin position="914"/>
        <end position="1037"/>
    </location>
</feature>
<dbReference type="Pfam" id="PF21089">
    <property type="entry name" value="PKS_DH_N"/>
    <property type="match status" value="1"/>
</dbReference>
<dbReference type="Pfam" id="PF00550">
    <property type="entry name" value="PP-binding"/>
    <property type="match status" value="1"/>
</dbReference>
<dbReference type="FunFam" id="3.40.50.720:FF:000209">
    <property type="entry name" value="Polyketide synthase Pks12"/>
    <property type="match status" value="1"/>
</dbReference>
<dbReference type="PROSITE" id="PS00606">
    <property type="entry name" value="KS3_1"/>
    <property type="match status" value="1"/>
</dbReference>
<dbReference type="GO" id="GO:0004312">
    <property type="term" value="F:fatty acid synthase activity"/>
    <property type="evidence" value="ECO:0007669"/>
    <property type="project" value="TreeGrafter"/>
</dbReference>
<dbReference type="SMART" id="SM00827">
    <property type="entry name" value="PKS_AT"/>
    <property type="match status" value="1"/>
</dbReference>
<dbReference type="SMART" id="SM00823">
    <property type="entry name" value="PKS_PP"/>
    <property type="match status" value="1"/>
</dbReference>
<dbReference type="Pfam" id="PF00109">
    <property type="entry name" value="ketoacyl-synt"/>
    <property type="match status" value="1"/>
</dbReference>
<dbReference type="Gene3D" id="3.10.129.110">
    <property type="entry name" value="Polyketide synthase dehydratase"/>
    <property type="match status" value="1"/>
</dbReference>
<dbReference type="OrthoDB" id="9778690at2"/>
<evidence type="ECO:0000259" key="8">
    <source>
        <dbReference type="PROSITE" id="PS50075"/>
    </source>
</evidence>
<dbReference type="InterPro" id="IPR020841">
    <property type="entry name" value="PKS_Beta-ketoAc_synthase_dom"/>
</dbReference>
<dbReference type="RefSeq" id="WP_034825352.1">
    <property type="nucleotide sequence ID" value="NZ_AWFA01000012.1"/>
</dbReference>
<feature type="compositionally biased region" description="Basic and acidic residues" evidence="7">
    <location>
        <begin position="1031"/>
        <end position="1044"/>
    </location>
</feature>
<feature type="active site" description="Proton donor; for dehydratase activity" evidence="6">
    <location>
        <position position="1111"/>
    </location>
</feature>
<dbReference type="InterPro" id="IPR049551">
    <property type="entry name" value="PKS_DH_C"/>
</dbReference>
<dbReference type="PANTHER" id="PTHR43775">
    <property type="entry name" value="FATTY ACID SYNTHASE"/>
    <property type="match status" value="1"/>
</dbReference>
<dbReference type="Pfam" id="PF16197">
    <property type="entry name" value="KAsynt_C_assoc"/>
    <property type="match status" value="1"/>
</dbReference>
<dbReference type="InterPro" id="IPR057326">
    <property type="entry name" value="KR_dom"/>
</dbReference>
<dbReference type="Gene3D" id="3.40.47.10">
    <property type="match status" value="1"/>
</dbReference>
<feature type="region of interest" description="Disordered" evidence="7">
    <location>
        <begin position="1029"/>
        <end position="1055"/>
    </location>
</feature>
<dbReference type="EMBL" id="AWFB01000012">
    <property type="protein sequence ID" value="RAN34247.1"/>
    <property type="molecule type" value="Genomic_DNA"/>
</dbReference>
<feature type="region of interest" description="C-terminal hotdog fold" evidence="6">
    <location>
        <begin position="1052"/>
        <end position="1193"/>
    </location>
</feature>
<dbReference type="CDD" id="cd05195">
    <property type="entry name" value="enoyl_red"/>
    <property type="match status" value="1"/>
</dbReference>
<dbReference type="InterPro" id="IPR036291">
    <property type="entry name" value="NAD(P)-bd_dom_sf"/>
</dbReference>
<keyword evidence="12" id="KW-1185">Reference proteome</keyword>
<dbReference type="InterPro" id="IPR013968">
    <property type="entry name" value="PKS_KR"/>
</dbReference>
<dbReference type="SMART" id="SM01294">
    <property type="entry name" value="PKS_PP_betabranch"/>
    <property type="match status" value="1"/>
</dbReference>
<dbReference type="GO" id="GO:0031177">
    <property type="term" value="F:phosphopantetheine binding"/>
    <property type="evidence" value="ECO:0007669"/>
    <property type="project" value="InterPro"/>
</dbReference>
<dbReference type="Gene3D" id="3.30.70.3290">
    <property type="match status" value="1"/>
</dbReference>
<keyword evidence="4" id="KW-0511">Multifunctional enzyme</keyword>
<dbReference type="SUPFAM" id="SSF55048">
    <property type="entry name" value="Probable ACP-binding domain of malonyl-CoA ACP transacylase"/>
    <property type="match status" value="1"/>
</dbReference>
<dbReference type="InterPro" id="IPR009081">
    <property type="entry name" value="PP-bd_ACP"/>
</dbReference>
<dbReference type="GO" id="GO:0016491">
    <property type="term" value="F:oxidoreductase activity"/>
    <property type="evidence" value="ECO:0007669"/>
    <property type="project" value="InterPro"/>
</dbReference>
<dbReference type="PROSITE" id="PS00012">
    <property type="entry name" value="PHOSPHOPANTETHEINE"/>
    <property type="match status" value="1"/>
</dbReference>
<dbReference type="SUPFAM" id="SSF53901">
    <property type="entry name" value="Thiolase-like"/>
    <property type="match status" value="1"/>
</dbReference>
<dbReference type="InterPro" id="IPR001227">
    <property type="entry name" value="Ac_transferase_dom_sf"/>
</dbReference>
<dbReference type="PROSITE" id="PS52004">
    <property type="entry name" value="KS3_2"/>
    <property type="match status" value="1"/>
</dbReference>
<dbReference type="Pfam" id="PF08659">
    <property type="entry name" value="KR"/>
    <property type="match status" value="1"/>
</dbReference>
<keyword evidence="1" id="KW-0596">Phosphopantetheine</keyword>
<dbReference type="SMART" id="SM00825">
    <property type="entry name" value="PKS_KS"/>
    <property type="match status" value="1"/>
</dbReference>
<dbReference type="STRING" id="1280941.HY2_01100"/>
<dbReference type="GO" id="GO:0006633">
    <property type="term" value="P:fatty acid biosynthetic process"/>
    <property type="evidence" value="ECO:0007669"/>
    <property type="project" value="InterPro"/>
</dbReference>
<dbReference type="InterPro" id="IPR049900">
    <property type="entry name" value="PKS_mFAS_DH"/>
</dbReference>
<dbReference type="InterPro" id="IPR036736">
    <property type="entry name" value="ACP-like_sf"/>
</dbReference>
<dbReference type="Pfam" id="PF02801">
    <property type="entry name" value="Ketoacyl-synt_C"/>
    <property type="match status" value="1"/>
</dbReference>
<dbReference type="FunFam" id="3.40.47.10:FF:000019">
    <property type="entry name" value="Polyketide synthase type I"/>
    <property type="match status" value="1"/>
</dbReference>
<name>A0A062U1G3_9PROT</name>
<dbReference type="eggNOG" id="COG3321">
    <property type="taxonomic scope" value="Bacteria"/>
</dbReference>
<evidence type="ECO:0000313" key="11">
    <source>
        <dbReference type="EMBL" id="RAN34247.1"/>
    </source>
</evidence>
<evidence type="ECO:0000259" key="10">
    <source>
        <dbReference type="PROSITE" id="PS52019"/>
    </source>
</evidence>
<dbReference type="SUPFAM" id="SSF52151">
    <property type="entry name" value="FabD/lysophospholipase-like"/>
    <property type="match status" value="1"/>
</dbReference>
<dbReference type="InterPro" id="IPR014043">
    <property type="entry name" value="Acyl_transferase_dom"/>
</dbReference>
<dbReference type="InterPro" id="IPR016039">
    <property type="entry name" value="Thiolase-like"/>
</dbReference>
<evidence type="ECO:0000256" key="6">
    <source>
        <dbReference type="PROSITE-ProRule" id="PRU01363"/>
    </source>
</evidence>
<proteinExistence type="predicted"/>
<protein>
    <submittedName>
        <fullName evidence="11">Uncharacterized protein</fullName>
    </submittedName>
</protein>
<dbReference type="InterPro" id="IPR032821">
    <property type="entry name" value="PKS_assoc"/>
</dbReference>
<dbReference type="PANTHER" id="PTHR43775:SF37">
    <property type="entry name" value="SI:DKEY-61P9.11"/>
    <property type="match status" value="1"/>
</dbReference>
<keyword evidence="3" id="KW-0808">Transferase</keyword>
<keyword evidence="2" id="KW-0597">Phosphoprotein</keyword>
<evidence type="ECO:0000259" key="9">
    <source>
        <dbReference type="PROSITE" id="PS52004"/>
    </source>
</evidence>
<dbReference type="Gene3D" id="3.90.180.10">
    <property type="entry name" value="Medium-chain alcohol dehydrogenases, catalytic domain"/>
    <property type="match status" value="1"/>
</dbReference>
<comment type="caution">
    <text evidence="11">The sequence shown here is derived from an EMBL/GenBank/DDBJ whole genome shotgun (WGS) entry which is preliminary data.</text>
</comment>
<dbReference type="InterPro" id="IPR042104">
    <property type="entry name" value="PKS_dehydratase_sf"/>
</dbReference>
<dbReference type="SMART" id="SM00826">
    <property type="entry name" value="PKS_DH"/>
    <property type="match status" value="1"/>
</dbReference>
<dbReference type="PROSITE" id="PS52019">
    <property type="entry name" value="PKS_MFAS_DH"/>
    <property type="match status" value="1"/>
</dbReference>
<organism evidence="11 12">
    <name type="scientific">Hyphomonas pacifica</name>
    <dbReference type="NCBI Taxonomy" id="1280941"/>
    <lineage>
        <taxon>Bacteria</taxon>
        <taxon>Pseudomonadati</taxon>
        <taxon>Pseudomonadota</taxon>
        <taxon>Alphaproteobacteria</taxon>
        <taxon>Hyphomonadales</taxon>
        <taxon>Hyphomonadaceae</taxon>
        <taxon>Hyphomonas</taxon>
    </lineage>
</organism>
<dbReference type="Proteomes" id="UP000249123">
    <property type="component" value="Unassembled WGS sequence"/>
</dbReference>
<dbReference type="InterPro" id="IPR020843">
    <property type="entry name" value="ER"/>
</dbReference>
<dbReference type="InterPro" id="IPR006162">
    <property type="entry name" value="Ppantetheine_attach_site"/>
</dbReference>
<dbReference type="SUPFAM" id="SSF47336">
    <property type="entry name" value="ACP-like"/>
    <property type="match status" value="1"/>
</dbReference>
<feature type="active site" description="Proton acceptor; for dehydratase activity" evidence="6">
    <location>
        <position position="945"/>
    </location>
</feature>
<feature type="domain" description="Carrier" evidence="8">
    <location>
        <begin position="2009"/>
        <end position="2084"/>
    </location>
</feature>
<feature type="domain" description="Ketosynthase family 3 (KS3)" evidence="9">
    <location>
        <begin position="33"/>
        <end position="458"/>
    </location>
</feature>
<dbReference type="InterPro" id="IPR016036">
    <property type="entry name" value="Malonyl_transacylase_ACP-bd"/>
</dbReference>
<dbReference type="InterPro" id="IPR020807">
    <property type="entry name" value="PKS_DH"/>
</dbReference>
<dbReference type="SMART" id="SM00829">
    <property type="entry name" value="PKS_ER"/>
    <property type="match status" value="1"/>
</dbReference>
<dbReference type="SMART" id="SM00822">
    <property type="entry name" value="PKS_KR"/>
    <property type="match status" value="1"/>
</dbReference>
<dbReference type="InterPro" id="IPR020806">
    <property type="entry name" value="PKS_PP-bd"/>
</dbReference>
<sequence length="2133" mass="226290">MSQNPENTDRVSTVKLALMARNAREKIGATLAADPIAIVGMGCRFPGDSKTPEEFWSFLLEKRNVVSGIPSDRWDADKWYSADPDAPGFSIAAGAAFLDSVDTFDAGYFGIPAREADQMDPQQRIFLEVAIEALEDAGLRFEDLRRSRTGVFIASYHNDYAQMLYRDPASMDQRTLTGTLHSVLANRLSYLLDLKGPSISVDTACSSSLVAVHMACQSLRTGESNLALAGGVSVILAPELMVSMSRLGFLAPDGRCKTFDASADGFGRGEGCGVIALKRLSDAIADGDRIWSVIRGSAVNQDGESTLLAAPNVHAQAALVREAVVNAKVHPDDVVYVETHGTGTILGDPIEVDALAETIGTAGPNRPDCLLGSVKANIGHLEAGAGIAGIIKTSLVLSHKQVPGQPGFTKLNPHITLDRTRLKIAEDLQALPATTGTPAAGVSSFGVGGTNAHIVLEAAPNLKKPAIEESAEQVWTLPLSARSPEALKANAASWKAWLDTHAAPLADICFTASQRRSHQTYRMAVSASSRDALAQKLAERMDKVVEPAAPNVCFVFCGQGPQQAKMGFQLAESEPLFAEHLKRCDTILRPLTGWSLIEEISREDNASRLNETAFAQPALTALQTGLVALLQSWGLSPNSVTGHSVGEIAAMEAAGLLSLEEALRIAAHRGRIMQKADGTGAMASVSLDELAASEAIAPYGDALSIAAVNAPNEIVISGDMEALGSLLSSLDARSVNYRRLPVRYAFHSEQMAPFEQELVDTLGEIKSTRGNGIQAISTITGKPISQIDAAHFARGIRAPVLFSNAIKQTAQDERTIYVEIGPHPVLSASIAATLENTEMPDAPIVPALRRGRADRDILGDCVARLFETGSSPNWAALQPKGNVVSLPPYAWQRKRYWRDVAAAEPGLAGLDTGHPLLGHRLTIASNDLAIFQGSATRSRDWLKDHKILGQTIAPGTAMVEILAAAAKQLAGPGARLEDFSISAPLPCFRLDGSDAQWQVIARRNNSEWLLQLHLISNDETAPLPHPIAEATARDHPDSPREQGPRTDPATLTHSLSDSDIETSFQKIGAEFGPAFRLLSNVRIGERVATGSINLPSHLLHAAHCIHPSLLDAGLQLCSLMARNSDTAWLPIAVRTAILPAHTSLFSLTAEARLQESNDTDGLLADVIFRNETGDTVATLEGVRFAPASRQALAASLATPVELYTTDWHPIELQSAKVAASWLIISGDHQELAKALAAGKDNARIISAADPEALDKALDWLSTAPEPRQVLDLSSLDTDDAIAVIKTGLAHVQCVASRDASIRYASISQGAFQTGQEHSAPSISGRALQGFVSTAALEHPELEIHCLDIDPDTDEGHYEQVSEAVCGAVSASGPVKLALRDGKWFAPRLAPAKQLESDAPLALCLPGDAGIDSLVLKETPRVPLRNDSLRIAVHAAGLNFRDVLSTLGMLPGAMPPLGVECAGEVIETGAAVTALKPGDRVFGYAPGAIAEEVTAPANWMMPIPSGMSDEVAAGLTVTFGTAFYGLDRLAKLQKGERVLIHAGAGGVGLAAIKIALARGADIFTTAGSQEKRDMLKAMGASHVFDSRSLEFENHVLEATNGQGVDVVLNSLSGAFIPASVRCLSETGRFLEIGKRDLMSPETFQSMKPNASYHVYDLGQDIEAGIAHLAPLLSDVLDGLQKGHLSPLPVRTFGLDQAAEAMRFMAAAKHTGKIVLRVPPRRKPVIHADGSYLITGGLGGLGLYTAKWLASQGAKHIVLTGRSAPDEKAKNMITEIEATGASVHVFQADIGDKDAVAALLATISDTLPTMKGIVHAAGALRDGPVMTRTPEDVDIVVQGKLRGAMFLDQMTRDLSLDFFVLYSAAGASLGAPGQSLYAAANSGLDALAAARRRDGFAALSVAWGFWSNAGMGARLAESGRDTWSTRGLGAITPENGFPAMATLLASGNPAVMAAKVDWARFLETAPKDIDLSMFDGLSRDTGLAASNTPSSSAAHALHNQLASLSREAIKVELRRITESAVRSIIGMDETDEIGRAEPLKDLGLDSLMAVELRNDLARTLGLRLSATLLFDYPTIDRLCGYLAEQFSPTLNEKPGSVGDDTDDLDHLSDKELAELLEAELNASDVGQKTEGGRGG</sequence>
<dbReference type="Pfam" id="PF08240">
    <property type="entry name" value="ADH_N"/>
    <property type="match status" value="1"/>
</dbReference>
<dbReference type="CDD" id="cd00833">
    <property type="entry name" value="PKS"/>
    <property type="match status" value="1"/>
</dbReference>
<dbReference type="InterPro" id="IPR011032">
    <property type="entry name" value="GroES-like_sf"/>
</dbReference>
<dbReference type="Pfam" id="PF00698">
    <property type="entry name" value="Acyl_transf_1"/>
    <property type="match status" value="1"/>
</dbReference>
<dbReference type="InterPro" id="IPR018201">
    <property type="entry name" value="Ketoacyl_synth_AS"/>
</dbReference>
<evidence type="ECO:0000256" key="2">
    <source>
        <dbReference type="ARBA" id="ARBA00022553"/>
    </source>
</evidence>
<dbReference type="InterPro" id="IPR016035">
    <property type="entry name" value="Acyl_Trfase/lysoPLipase"/>
</dbReference>
<dbReference type="InterPro" id="IPR014031">
    <property type="entry name" value="Ketoacyl_synth_C"/>
</dbReference>
<evidence type="ECO:0000256" key="5">
    <source>
        <dbReference type="ARBA" id="ARBA00054155"/>
    </source>
</evidence>
<dbReference type="Pfam" id="PF14765">
    <property type="entry name" value="PS-DH"/>
    <property type="match status" value="1"/>
</dbReference>
<dbReference type="Pfam" id="PF13602">
    <property type="entry name" value="ADH_zinc_N_2"/>
    <property type="match status" value="1"/>
</dbReference>
<gene>
    <name evidence="11" type="ORF">HY3_01185</name>
</gene>
<dbReference type="InterPro" id="IPR013154">
    <property type="entry name" value="ADH-like_N"/>
</dbReference>
<evidence type="ECO:0000256" key="3">
    <source>
        <dbReference type="ARBA" id="ARBA00022679"/>
    </source>
</evidence>
<dbReference type="InterPro" id="IPR049552">
    <property type="entry name" value="PKS_DH_N"/>
</dbReference>
<dbReference type="PROSITE" id="PS50075">
    <property type="entry name" value="CARRIER"/>
    <property type="match status" value="1"/>
</dbReference>
<dbReference type="GO" id="GO:0004315">
    <property type="term" value="F:3-oxoacyl-[acyl-carrier-protein] synthase activity"/>
    <property type="evidence" value="ECO:0007669"/>
    <property type="project" value="InterPro"/>
</dbReference>